<gene>
    <name evidence="2" type="ORF">ENR23_09100</name>
</gene>
<dbReference type="EMBL" id="DSQF01000018">
    <property type="protein sequence ID" value="HGZ43565.1"/>
    <property type="molecule type" value="Genomic_DNA"/>
</dbReference>
<proteinExistence type="predicted"/>
<evidence type="ECO:0000313" key="2">
    <source>
        <dbReference type="EMBL" id="HGZ43565.1"/>
    </source>
</evidence>
<organism evidence="2">
    <name type="scientific">Eiseniibacteriota bacterium</name>
    <dbReference type="NCBI Taxonomy" id="2212470"/>
    <lineage>
        <taxon>Bacteria</taxon>
        <taxon>Candidatus Eiseniibacteriota</taxon>
    </lineage>
</organism>
<dbReference type="SMART" id="SM00318">
    <property type="entry name" value="SNc"/>
    <property type="match status" value="1"/>
</dbReference>
<dbReference type="Gene3D" id="2.40.50.90">
    <property type="match status" value="1"/>
</dbReference>
<dbReference type="AlphaFoldDB" id="A0A832MK86"/>
<dbReference type="GO" id="GO:0003676">
    <property type="term" value="F:nucleic acid binding"/>
    <property type="evidence" value="ECO:0007669"/>
    <property type="project" value="InterPro"/>
</dbReference>
<protein>
    <submittedName>
        <fullName evidence="2">Thermonuclease family protein</fullName>
    </submittedName>
</protein>
<comment type="caution">
    <text evidence="2">The sequence shown here is derived from an EMBL/GenBank/DDBJ whole genome shotgun (WGS) entry which is preliminary data.</text>
</comment>
<evidence type="ECO:0000259" key="1">
    <source>
        <dbReference type="PROSITE" id="PS50830"/>
    </source>
</evidence>
<reference evidence="2" key="1">
    <citation type="journal article" date="2020" name="mSystems">
        <title>Genome- and Community-Level Interaction Insights into Carbon Utilization and Element Cycling Functions of Hydrothermarchaeota in Hydrothermal Sediment.</title>
        <authorList>
            <person name="Zhou Z."/>
            <person name="Liu Y."/>
            <person name="Xu W."/>
            <person name="Pan J."/>
            <person name="Luo Z.H."/>
            <person name="Li M."/>
        </authorList>
    </citation>
    <scope>NUCLEOTIDE SEQUENCE [LARGE SCALE GENOMIC DNA]</scope>
    <source>
        <strain evidence="2">SpSt-381</strain>
    </source>
</reference>
<sequence length="161" mass="17885">MAVDPALVRVDDGDTFEIAWSARDTEVVRILGIDTPETRHPQHDLPYAQSFGPEARAFAKGAFAAAERIEVLRSATLDPYGRTLGYVFLNGRNYSVLVMRAGLAEESITRFGDNGLPDQAAEVLAAAKASGPRPFESPGEFRRRMREVSRWMKEQGIYPEQ</sequence>
<feature type="domain" description="TNase-like" evidence="1">
    <location>
        <begin position="7"/>
        <end position="137"/>
    </location>
</feature>
<dbReference type="PROSITE" id="PS01284">
    <property type="entry name" value="TNASE_2"/>
    <property type="match status" value="1"/>
</dbReference>
<dbReference type="PROSITE" id="PS50830">
    <property type="entry name" value="TNASE_3"/>
    <property type="match status" value="1"/>
</dbReference>
<name>A0A832MK86_UNCEI</name>
<dbReference type="Pfam" id="PF00565">
    <property type="entry name" value="SNase"/>
    <property type="match status" value="1"/>
</dbReference>
<dbReference type="GO" id="GO:0004518">
    <property type="term" value="F:nuclease activity"/>
    <property type="evidence" value="ECO:0007669"/>
    <property type="project" value="InterPro"/>
</dbReference>
<accession>A0A832MK86</accession>
<dbReference type="InterPro" id="IPR035437">
    <property type="entry name" value="SNase_OB-fold_sf"/>
</dbReference>
<dbReference type="InterPro" id="IPR016071">
    <property type="entry name" value="Staphylococal_nuclease_OB-fold"/>
</dbReference>
<dbReference type="InterPro" id="IPR002071">
    <property type="entry name" value="Thermonucl_AS"/>
</dbReference>
<dbReference type="SUPFAM" id="SSF50199">
    <property type="entry name" value="Staphylococcal nuclease"/>
    <property type="match status" value="1"/>
</dbReference>